<accession>A0ABM3I4K9</accession>
<evidence type="ECO:0000313" key="3">
    <source>
        <dbReference type="Proteomes" id="UP001652623"/>
    </source>
</evidence>
<organism evidence="3 5">
    <name type="scientific">Ziziphus jujuba</name>
    <name type="common">Chinese jujube</name>
    <name type="synonym">Ziziphus sativa</name>
    <dbReference type="NCBI Taxonomy" id="326968"/>
    <lineage>
        <taxon>Eukaryota</taxon>
        <taxon>Viridiplantae</taxon>
        <taxon>Streptophyta</taxon>
        <taxon>Embryophyta</taxon>
        <taxon>Tracheophyta</taxon>
        <taxon>Spermatophyta</taxon>
        <taxon>Magnoliopsida</taxon>
        <taxon>eudicotyledons</taxon>
        <taxon>Gunneridae</taxon>
        <taxon>Pentapetalae</taxon>
        <taxon>rosids</taxon>
        <taxon>fabids</taxon>
        <taxon>Rosales</taxon>
        <taxon>Rhamnaceae</taxon>
        <taxon>Paliureae</taxon>
        <taxon>Ziziphus</taxon>
    </lineage>
</organism>
<reference evidence="4 5" key="1">
    <citation type="submission" date="2025-05" db="UniProtKB">
        <authorList>
            <consortium name="RefSeq"/>
        </authorList>
    </citation>
    <scope>IDENTIFICATION</scope>
    <source>
        <tissue evidence="4 5">Seedling</tissue>
    </source>
</reference>
<feature type="domain" description="SANTA" evidence="2">
    <location>
        <begin position="29"/>
        <end position="121"/>
    </location>
</feature>
<proteinExistence type="predicted"/>
<dbReference type="InterPro" id="IPR015216">
    <property type="entry name" value="SANTA"/>
</dbReference>
<dbReference type="Proteomes" id="UP001652623">
    <property type="component" value="Chromosome 6"/>
</dbReference>
<dbReference type="RefSeq" id="XP_048320506.2">
    <property type="nucleotide sequence ID" value="XM_048464549.2"/>
</dbReference>
<feature type="region of interest" description="Disordered" evidence="1">
    <location>
        <begin position="1"/>
        <end position="21"/>
    </location>
</feature>
<dbReference type="RefSeq" id="XP_048320507.2">
    <property type="nucleotide sequence ID" value="XM_048464550.2"/>
</dbReference>
<evidence type="ECO:0000313" key="4">
    <source>
        <dbReference type="RefSeq" id="XP_048320506.2"/>
    </source>
</evidence>
<sequence>MASNPGSNQTTDKTDNEDDGLSSRFQTTVCLQEWWLIKAEDDFQKKRLAIAGFTSREQRAVRVFSSAPIAKRYDTFTVETVDGICVIIKGFINKQRTTDNGFPSEVFSHFVFGFPSYWEQYAAKFLEQDSFSVAGLKNSTPTSAHFSKSESPNKCEHTIYGDRKEAEVSEDLFHKVSANIEIGALKVSNADGRIDQVNITTTSVRRSNRLHNDELNDGCVKDGLHQTSYVKREHKFRNRKTQGSVQNVLTSQSEGKKSHIKDSNIAAGEGETYSKDRSSSRKKPKRKLSFDTHVTPRKLEAQVNISVVSPESSSFKRSRSGRLLLPTLEFWRNQMPIYDADHKLIGIQEAERPRGLSPHKLLIEGEWIQAS</sequence>
<dbReference type="InterPro" id="IPR053090">
    <property type="entry name" value="Centromere_KNL-2_homolog"/>
</dbReference>
<dbReference type="GeneID" id="107431105"/>
<name>A0ABM3I4K9_ZIZJJ</name>
<evidence type="ECO:0000256" key="1">
    <source>
        <dbReference type="SAM" id="MobiDB-lite"/>
    </source>
</evidence>
<feature type="compositionally biased region" description="Polar residues" evidence="1">
    <location>
        <begin position="241"/>
        <end position="253"/>
    </location>
</feature>
<protein>
    <submittedName>
        <fullName evidence="4 5">Kinetochore-associated protein KNL-2 homolog isoform X1</fullName>
    </submittedName>
</protein>
<evidence type="ECO:0000259" key="2">
    <source>
        <dbReference type="Pfam" id="PF09133"/>
    </source>
</evidence>
<dbReference type="PANTHER" id="PTHR35311">
    <property type="entry name" value="KINETOCHORE-ASSOCIATED PROTEIN KNL-2 HOMOLOG"/>
    <property type="match status" value="1"/>
</dbReference>
<dbReference type="PANTHER" id="PTHR35311:SF9">
    <property type="entry name" value="KINETOCHORE-ASSOCIATED PROTEIN KNL-2 HOMOLOG"/>
    <property type="match status" value="1"/>
</dbReference>
<dbReference type="Pfam" id="PF09133">
    <property type="entry name" value="SANTA"/>
    <property type="match status" value="1"/>
</dbReference>
<feature type="region of interest" description="Disordered" evidence="1">
    <location>
        <begin position="236"/>
        <end position="293"/>
    </location>
</feature>
<evidence type="ECO:0000313" key="5">
    <source>
        <dbReference type="RefSeq" id="XP_048320507.2"/>
    </source>
</evidence>
<keyword evidence="3" id="KW-1185">Reference proteome</keyword>
<feature type="compositionally biased region" description="Polar residues" evidence="1">
    <location>
        <begin position="1"/>
        <end position="11"/>
    </location>
</feature>
<gene>
    <name evidence="4 5" type="primary">LOC107431105</name>
</gene>